<sequence length="447" mass="47640">MSEFDGRVAAALEADRDLYESWLVELCAQRSISAAADGVGECADLVERMCMDVGLTVERVETPRHPVMIATIAGDSDYTLGLYDHYDVQPVDPLTEWTSDPFVPTARDGRLFARGIADNKGNLVTRLAAVHAWLRAAGSLPVNVCFIIEGDEEIGSPGLNAVADVVRSKLSLDGLIWESGSVNAAGELVSYEGVKGVLGLELVATAPRGDLHSMYATVVPNPVWRLVRALASMRDADGEPVVDGLSAGAEPLSDQDRRELKGYHANEAATLRRMGARTDLGDEELVRRHVFGTTLNLSGLSAGYVGSGTKTVLPATASARMDIRLVPNQDPTVIAEAIRDHLTRTGFDDIAVKVLNAVPPYRGSAGGIADAVRMVADELYEGFVGYPMIPGAGPMRAICGDSDLPVSAGPAVGDHLSNIHAPNESIRLDNFHRAALGIAKLMPLLRK</sequence>
<dbReference type="PROSITE" id="PS00759">
    <property type="entry name" value="ARGE_DAPE_CPG2_2"/>
    <property type="match status" value="1"/>
</dbReference>
<proteinExistence type="predicted"/>
<dbReference type="PANTHER" id="PTHR43270:SF8">
    <property type="entry name" value="DI- AND TRIPEPTIDASE DUG2-RELATED"/>
    <property type="match status" value="1"/>
</dbReference>
<dbReference type="InterPro" id="IPR002933">
    <property type="entry name" value="Peptidase_M20"/>
</dbReference>
<dbReference type="Pfam" id="PF07687">
    <property type="entry name" value="M20_dimer"/>
    <property type="match status" value="1"/>
</dbReference>
<dbReference type="GO" id="GO:0005829">
    <property type="term" value="C:cytosol"/>
    <property type="evidence" value="ECO:0007669"/>
    <property type="project" value="TreeGrafter"/>
</dbReference>
<dbReference type="SUPFAM" id="SSF53187">
    <property type="entry name" value="Zn-dependent exopeptidases"/>
    <property type="match status" value="1"/>
</dbReference>
<dbReference type="GO" id="GO:0009014">
    <property type="term" value="F:succinyl-diaminopimelate desuccinylase activity"/>
    <property type="evidence" value="ECO:0007669"/>
    <property type="project" value="TreeGrafter"/>
</dbReference>
<dbReference type="EMBL" id="JADOGI010000001">
    <property type="protein sequence ID" value="MBF8184215.1"/>
    <property type="molecule type" value="Genomic_DNA"/>
</dbReference>
<evidence type="ECO:0000313" key="6">
    <source>
        <dbReference type="Proteomes" id="UP000605361"/>
    </source>
</evidence>
<reference evidence="5" key="1">
    <citation type="submission" date="2020-11" db="EMBL/GenBank/DDBJ databases">
        <title>Whole-genome analyses of Nonomuraea sp. K274.</title>
        <authorList>
            <person name="Veyisoglu A."/>
        </authorList>
    </citation>
    <scope>NUCLEOTIDE SEQUENCE</scope>
    <source>
        <strain evidence="5">K274</strain>
    </source>
</reference>
<evidence type="ECO:0000259" key="4">
    <source>
        <dbReference type="Pfam" id="PF07687"/>
    </source>
</evidence>
<dbReference type="Proteomes" id="UP000605361">
    <property type="component" value="Unassembled WGS sequence"/>
</dbReference>
<dbReference type="GO" id="GO:0009089">
    <property type="term" value="P:lysine biosynthetic process via diaminopimelate"/>
    <property type="evidence" value="ECO:0007669"/>
    <property type="project" value="TreeGrafter"/>
</dbReference>
<dbReference type="InterPro" id="IPR011650">
    <property type="entry name" value="Peptidase_M20_dimer"/>
</dbReference>
<evidence type="ECO:0000256" key="2">
    <source>
        <dbReference type="ARBA" id="ARBA00022723"/>
    </source>
</evidence>
<dbReference type="InterPro" id="IPR001261">
    <property type="entry name" value="ArgE/DapE_CS"/>
</dbReference>
<gene>
    <name evidence="5" type="ORF">ITP53_00315</name>
</gene>
<keyword evidence="2" id="KW-0479">Metal-binding</keyword>
<keyword evidence="1" id="KW-0645">Protease</keyword>
<dbReference type="Gene3D" id="3.40.630.10">
    <property type="entry name" value="Zn peptidases"/>
    <property type="match status" value="1"/>
</dbReference>
<dbReference type="GO" id="GO:0008233">
    <property type="term" value="F:peptidase activity"/>
    <property type="evidence" value="ECO:0007669"/>
    <property type="project" value="UniProtKB-KW"/>
</dbReference>
<accession>A0A931A3A1</accession>
<comment type="caution">
    <text evidence="5">The sequence shown here is derived from an EMBL/GenBank/DDBJ whole genome shotgun (WGS) entry which is preliminary data.</text>
</comment>
<protein>
    <submittedName>
        <fullName evidence="5">M20/M25/M40 family metallo-hydrolase</fullName>
    </submittedName>
</protein>
<evidence type="ECO:0000256" key="3">
    <source>
        <dbReference type="ARBA" id="ARBA00022801"/>
    </source>
</evidence>
<dbReference type="Gene3D" id="3.30.70.360">
    <property type="match status" value="1"/>
</dbReference>
<evidence type="ECO:0000313" key="5">
    <source>
        <dbReference type="EMBL" id="MBF8184215.1"/>
    </source>
</evidence>
<dbReference type="RefSeq" id="WP_195893206.1">
    <property type="nucleotide sequence ID" value="NZ_JADOGI010000001.1"/>
</dbReference>
<feature type="domain" description="Peptidase M20 dimerisation" evidence="4">
    <location>
        <begin position="195"/>
        <end position="345"/>
    </location>
</feature>
<evidence type="ECO:0000256" key="1">
    <source>
        <dbReference type="ARBA" id="ARBA00022670"/>
    </source>
</evidence>
<dbReference type="AlphaFoldDB" id="A0A931A3A1"/>
<name>A0A931A3A1_9ACTN</name>
<dbReference type="InterPro" id="IPR051458">
    <property type="entry name" value="Cyt/Met_Dipeptidase"/>
</dbReference>
<organism evidence="5 6">
    <name type="scientific">Nonomuraea cypriaca</name>
    <dbReference type="NCBI Taxonomy" id="1187855"/>
    <lineage>
        <taxon>Bacteria</taxon>
        <taxon>Bacillati</taxon>
        <taxon>Actinomycetota</taxon>
        <taxon>Actinomycetes</taxon>
        <taxon>Streptosporangiales</taxon>
        <taxon>Streptosporangiaceae</taxon>
        <taxon>Nonomuraea</taxon>
    </lineage>
</organism>
<keyword evidence="3" id="KW-0378">Hydrolase</keyword>
<dbReference type="Pfam" id="PF01546">
    <property type="entry name" value="Peptidase_M20"/>
    <property type="match status" value="1"/>
</dbReference>
<dbReference type="PANTHER" id="PTHR43270">
    <property type="entry name" value="BETA-ALA-HIS DIPEPTIDASE"/>
    <property type="match status" value="1"/>
</dbReference>
<dbReference type="GO" id="GO:0006508">
    <property type="term" value="P:proteolysis"/>
    <property type="evidence" value="ECO:0007669"/>
    <property type="project" value="UniProtKB-KW"/>
</dbReference>
<keyword evidence="6" id="KW-1185">Reference proteome</keyword>
<dbReference type="GO" id="GO:0046872">
    <property type="term" value="F:metal ion binding"/>
    <property type="evidence" value="ECO:0007669"/>
    <property type="project" value="UniProtKB-KW"/>
</dbReference>